<feature type="domain" description="Lytic transglycosylase MltA" evidence="7">
    <location>
        <begin position="124"/>
        <end position="258"/>
    </location>
</feature>
<dbReference type="SMART" id="SM00925">
    <property type="entry name" value="MltA"/>
    <property type="match status" value="1"/>
</dbReference>
<dbReference type="GO" id="GO:0004553">
    <property type="term" value="F:hydrolase activity, hydrolyzing O-glycosyl compounds"/>
    <property type="evidence" value="ECO:0007669"/>
    <property type="project" value="InterPro"/>
</dbReference>
<dbReference type="InterPro" id="IPR005300">
    <property type="entry name" value="MltA_B"/>
</dbReference>
<keyword evidence="9" id="KW-1185">Reference proteome</keyword>
<dbReference type="PIRSF" id="PIRSF019422">
    <property type="entry name" value="MltA"/>
    <property type="match status" value="1"/>
</dbReference>
<dbReference type="Proteomes" id="UP000249065">
    <property type="component" value="Unassembled WGS sequence"/>
</dbReference>
<evidence type="ECO:0000256" key="4">
    <source>
        <dbReference type="ARBA" id="ARBA00023316"/>
    </source>
</evidence>
<organism evidence="8 9">
    <name type="scientific">Roseicella frigidaeris</name>
    <dbReference type="NCBI Taxonomy" id="2230885"/>
    <lineage>
        <taxon>Bacteria</taxon>
        <taxon>Pseudomonadati</taxon>
        <taxon>Pseudomonadota</taxon>
        <taxon>Alphaproteobacteria</taxon>
        <taxon>Acetobacterales</taxon>
        <taxon>Roseomonadaceae</taxon>
        <taxon>Roseicella</taxon>
    </lineage>
</organism>
<dbReference type="RefSeq" id="WP_111471093.1">
    <property type="nucleotide sequence ID" value="NZ_QLIX01000014.1"/>
</dbReference>
<evidence type="ECO:0000313" key="9">
    <source>
        <dbReference type="Proteomes" id="UP000249065"/>
    </source>
</evidence>
<evidence type="ECO:0000256" key="3">
    <source>
        <dbReference type="ARBA" id="ARBA00023239"/>
    </source>
</evidence>
<dbReference type="Pfam" id="PF06725">
    <property type="entry name" value="3D"/>
    <property type="match status" value="1"/>
</dbReference>
<dbReference type="InterPro" id="IPR010611">
    <property type="entry name" value="3D_dom"/>
</dbReference>
<feature type="chain" id="PRO_5016296463" description="peptidoglycan lytic exotransglycosylase" evidence="6">
    <location>
        <begin position="30"/>
        <end position="362"/>
    </location>
</feature>
<dbReference type="Pfam" id="PF03562">
    <property type="entry name" value="MltA"/>
    <property type="match status" value="1"/>
</dbReference>
<dbReference type="GO" id="GO:0009253">
    <property type="term" value="P:peptidoglycan catabolic process"/>
    <property type="evidence" value="ECO:0007669"/>
    <property type="project" value="TreeGrafter"/>
</dbReference>
<dbReference type="GO" id="GO:0071555">
    <property type="term" value="P:cell wall organization"/>
    <property type="evidence" value="ECO:0007669"/>
    <property type="project" value="UniProtKB-KW"/>
</dbReference>
<dbReference type="PANTHER" id="PTHR30124">
    <property type="entry name" value="MEMBRANE-BOUND LYTIC MUREIN TRANSGLYCOSYLASE A"/>
    <property type="match status" value="1"/>
</dbReference>
<feature type="signal peptide" evidence="6">
    <location>
        <begin position="1"/>
        <end position="29"/>
    </location>
</feature>
<accession>A0A327M475</accession>
<dbReference type="EC" id="4.2.2.n1" evidence="2"/>
<gene>
    <name evidence="8" type="ORF">DOO78_17175</name>
</gene>
<dbReference type="AlphaFoldDB" id="A0A327M475"/>
<dbReference type="InterPro" id="IPR036908">
    <property type="entry name" value="RlpA-like_sf"/>
</dbReference>
<dbReference type="CDD" id="cd14485">
    <property type="entry name" value="mltA_like_LT_A"/>
    <property type="match status" value="1"/>
</dbReference>
<dbReference type="SUPFAM" id="SSF50685">
    <property type="entry name" value="Barwin-like endoglucanases"/>
    <property type="match status" value="1"/>
</dbReference>
<dbReference type="CDD" id="cd14668">
    <property type="entry name" value="mlta_B"/>
    <property type="match status" value="1"/>
</dbReference>
<comment type="caution">
    <text evidence="8">The sequence shown here is derived from an EMBL/GenBank/DDBJ whole genome shotgun (WGS) entry which is preliminary data.</text>
</comment>
<evidence type="ECO:0000259" key="7">
    <source>
        <dbReference type="SMART" id="SM00925"/>
    </source>
</evidence>
<protein>
    <recommendedName>
        <fullName evidence="2">peptidoglycan lytic exotransglycosylase</fullName>
        <ecNumber evidence="2">4.2.2.n1</ecNumber>
    </recommendedName>
    <alternativeName>
        <fullName evidence="5">Murein hydrolase A</fullName>
    </alternativeName>
</protein>
<dbReference type="InterPro" id="IPR026044">
    <property type="entry name" value="MltA"/>
</dbReference>
<dbReference type="OrthoDB" id="9783686at2"/>
<keyword evidence="3" id="KW-0456">Lyase</keyword>
<dbReference type="GO" id="GO:0019867">
    <property type="term" value="C:outer membrane"/>
    <property type="evidence" value="ECO:0007669"/>
    <property type="project" value="InterPro"/>
</dbReference>
<dbReference type="GO" id="GO:0009254">
    <property type="term" value="P:peptidoglycan turnover"/>
    <property type="evidence" value="ECO:0007669"/>
    <property type="project" value="InterPro"/>
</dbReference>
<dbReference type="Gene3D" id="2.40.40.10">
    <property type="entry name" value="RlpA-like domain"/>
    <property type="match status" value="2"/>
</dbReference>
<name>A0A327M475_9PROT</name>
<proteinExistence type="predicted"/>
<dbReference type="PANTHER" id="PTHR30124:SF0">
    <property type="entry name" value="MEMBRANE-BOUND LYTIC MUREIN TRANSGLYCOSYLASE A"/>
    <property type="match status" value="1"/>
</dbReference>
<keyword evidence="6" id="KW-0732">Signal</keyword>
<evidence type="ECO:0000256" key="1">
    <source>
        <dbReference type="ARBA" id="ARBA00001420"/>
    </source>
</evidence>
<dbReference type="GO" id="GO:0008933">
    <property type="term" value="F:peptidoglycan lytic transglycosylase activity"/>
    <property type="evidence" value="ECO:0007669"/>
    <property type="project" value="TreeGrafter"/>
</dbReference>
<keyword evidence="4" id="KW-0961">Cell wall biogenesis/degradation</keyword>
<evidence type="ECO:0000313" key="8">
    <source>
        <dbReference type="EMBL" id="RAI57750.1"/>
    </source>
</evidence>
<sequence length="362" mass="37643">MAGPAWAAGCRRLLLSALLLGGAAGLAWAAPPGLDSLPGWAEEDAAAALVPFRATCRELARRDPEAPLGGQPLLAARAGRPAAWALLCAEALALPAGAERAFLERRLEPVPVGTGLLTGYYEPELSGRLTPDAAHPTPLHGLPPAAAEGGLLPDRAAIEAGALDGIAPILVHVDPVEGFFLQIQGSGRVTLPEGGLLRLRYAGKNGHPYRAIGRLLIERGAIAREAISMQAIRAWLAAAPPPAAAALLRENPSYVFFRRDEALRPDEGPPGTLGVPLTPGRSLAVDPAFIPLGAPVWIVTQDPLDGRPIRRLVQAQDTGGAIRGAARGDLFFGWGEEAAARAGLMQAPVTMMVLVPREGAAP</sequence>
<evidence type="ECO:0000256" key="2">
    <source>
        <dbReference type="ARBA" id="ARBA00012587"/>
    </source>
</evidence>
<evidence type="ECO:0000256" key="5">
    <source>
        <dbReference type="ARBA" id="ARBA00030918"/>
    </source>
</evidence>
<evidence type="ECO:0000256" key="6">
    <source>
        <dbReference type="SAM" id="SignalP"/>
    </source>
</evidence>
<comment type="catalytic activity">
    <reaction evidence="1">
        <text>Exolytic cleavage of the (1-&gt;4)-beta-glycosidic linkage between N-acetylmuramic acid (MurNAc) and N-acetylglucosamine (GlcNAc) residues in peptidoglycan, from either the reducing or the non-reducing ends of the peptidoglycan chains, with concomitant formation of a 1,6-anhydrobond in the MurNAc residue.</text>
        <dbReference type="EC" id="4.2.2.n1"/>
    </reaction>
</comment>
<dbReference type="EMBL" id="QLIX01000014">
    <property type="protein sequence ID" value="RAI57750.1"/>
    <property type="molecule type" value="Genomic_DNA"/>
</dbReference>
<reference evidence="9" key="1">
    <citation type="submission" date="2018-06" db="EMBL/GenBank/DDBJ databases">
        <authorList>
            <person name="Khan S.A."/>
        </authorList>
    </citation>
    <scope>NUCLEOTIDE SEQUENCE [LARGE SCALE GENOMIC DNA]</scope>
    <source>
        <strain evidence="9">DB-1506</strain>
    </source>
</reference>